<keyword evidence="3" id="KW-1185">Reference proteome</keyword>
<name>A0ABR2T7Q5_9ROSI</name>
<comment type="caution">
    <text evidence="2">The sequence shown here is derived from an EMBL/GenBank/DDBJ whole genome shotgun (WGS) entry which is preliminary data.</text>
</comment>
<feature type="compositionally biased region" description="Basic and acidic residues" evidence="1">
    <location>
        <begin position="65"/>
        <end position="76"/>
    </location>
</feature>
<evidence type="ECO:0000256" key="1">
    <source>
        <dbReference type="SAM" id="MobiDB-lite"/>
    </source>
</evidence>
<sequence length="252" mass="28005">MVLLDRVSEGQLNERLTNAAGLDEPITRTRSYCEPDGRGDGIWDDRENSKDNERSARQAGGRSSGQDRGKDRIVPYRDNRNSQRILLALGIPLPCAFIVTGTEQQGKTRPICPGLSGSFEIVRPAPTLEYMLQQESRTQGSSILFHGAKVQNMKETAVDQAIVAKIGEYNQLSLRISSLDQKQARGGIPQRESVPTIKAICVMGACFLKPPIKTIFWHARPELLGQGLRRGTISSKDAMTSDLRPIQRYRNE</sequence>
<feature type="region of interest" description="Disordered" evidence="1">
    <location>
        <begin position="27"/>
        <end position="76"/>
    </location>
</feature>
<reference evidence="2 3" key="1">
    <citation type="journal article" date="2024" name="G3 (Bethesda)">
        <title>Genome assembly of Hibiscus sabdariffa L. provides insights into metabolisms of medicinal natural products.</title>
        <authorList>
            <person name="Kim T."/>
        </authorList>
    </citation>
    <scope>NUCLEOTIDE SEQUENCE [LARGE SCALE GENOMIC DNA]</scope>
    <source>
        <strain evidence="2">TK-2024</strain>
        <tissue evidence="2">Old leaves</tissue>
    </source>
</reference>
<evidence type="ECO:0000313" key="3">
    <source>
        <dbReference type="Proteomes" id="UP001396334"/>
    </source>
</evidence>
<accession>A0ABR2T7Q5</accession>
<feature type="compositionally biased region" description="Basic and acidic residues" evidence="1">
    <location>
        <begin position="27"/>
        <end position="56"/>
    </location>
</feature>
<organism evidence="2 3">
    <name type="scientific">Hibiscus sabdariffa</name>
    <name type="common">roselle</name>
    <dbReference type="NCBI Taxonomy" id="183260"/>
    <lineage>
        <taxon>Eukaryota</taxon>
        <taxon>Viridiplantae</taxon>
        <taxon>Streptophyta</taxon>
        <taxon>Embryophyta</taxon>
        <taxon>Tracheophyta</taxon>
        <taxon>Spermatophyta</taxon>
        <taxon>Magnoliopsida</taxon>
        <taxon>eudicotyledons</taxon>
        <taxon>Gunneridae</taxon>
        <taxon>Pentapetalae</taxon>
        <taxon>rosids</taxon>
        <taxon>malvids</taxon>
        <taxon>Malvales</taxon>
        <taxon>Malvaceae</taxon>
        <taxon>Malvoideae</taxon>
        <taxon>Hibiscus</taxon>
    </lineage>
</organism>
<proteinExistence type="predicted"/>
<protein>
    <submittedName>
        <fullName evidence="2">Uncharacterized protein</fullName>
    </submittedName>
</protein>
<dbReference type="Proteomes" id="UP001396334">
    <property type="component" value="Unassembled WGS sequence"/>
</dbReference>
<dbReference type="EMBL" id="JBBPBN010000008">
    <property type="protein sequence ID" value="KAK9033304.1"/>
    <property type="molecule type" value="Genomic_DNA"/>
</dbReference>
<evidence type="ECO:0000313" key="2">
    <source>
        <dbReference type="EMBL" id="KAK9033304.1"/>
    </source>
</evidence>
<gene>
    <name evidence="2" type="ORF">V6N11_018337</name>
</gene>